<dbReference type="InterPro" id="IPR017896">
    <property type="entry name" value="4Fe4S_Fe-S-bd"/>
</dbReference>
<keyword evidence="9 11" id="KW-0411">Iron-sulfur</keyword>
<keyword evidence="4 11" id="KW-0004">4Fe-4S</keyword>
<dbReference type="PRINTS" id="PR00354">
    <property type="entry name" value="7FE8SFRDOXIN"/>
</dbReference>
<evidence type="ECO:0000256" key="5">
    <source>
        <dbReference type="ARBA" id="ARBA00022723"/>
    </source>
</evidence>
<dbReference type="PROSITE" id="PS51379">
    <property type="entry name" value="4FE4S_FER_2"/>
    <property type="match status" value="2"/>
</dbReference>
<evidence type="ECO:0000256" key="7">
    <source>
        <dbReference type="ARBA" id="ARBA00022982"/>
    </source>
</evidence>
<keyword evidence="8 11" id="KW-0408">Iron</keyword>
<evidence type="ECO:0000256" key="10">
    <source>
        <dbReference type="ARBA" id="ARBA00023291"/>
    </source>
</evidence>
<evidence type="ECO:0000256" key="11">
    <source>
        <dbReference type="RuleBase" id="RU364098"/>
    </source>
</evidence>
<comment type="caution">
    <text evidence="13">The sequence shown here is derived from an EMBL/GenBank/DDBJ whole genome shotgun (WGS) entry which is preliminary data.</text>
</comment>
<dbReference type="PANTHER" id="PTHR42859:SF2">
    <property type="entry name" value="FERREDOXIN"/>
    <property type="match status" value="1"/>
</dbReference>
<comment type="cofactor">
    <cofactor evidence="2 11">
        <name>[4Fe-4S] cluster</name>
        <dbReference type="ChEBI" id="CHEBI:49883"/>
    </cofactor>
</comment>
<organism evidence="13 14">
    <name type="scientific">Marinimicrobium koreense</name>
    <dbReference type="NCBI Taxonomy" id="306545"/>
    <lineage>
        <taxon>Bacteria</taxon>
        <taxon>Pseudomonadati</taxon>
        <taxon>Pseudomonadota</taxon>
        <taxon>Gammaproteobacteria</taxon>
        <taxon>Cellvibrionales</taxon>
        <taxon>Cellvibrionaceae</taxon>
        <taxon>Marinimicrobium</taxon>
    </lineage>
</organism>
<dbReference type="PANTHER" id="PTHR42859">
    <property type="entry name" value="OXIDOREDUCTASE"/>
    <property type="match status" value="1"/>
</dbReference>
<dbReference type="RefSeq" id="WP_036159885.1">
    <property type="nucleotide sequence ID" value="NZ_JBHYFO010000012.1"/>
</dbReference>
<keyword evidence="14" id="KW-1185">Reference proteome</keyword>
<reference evidence="13 14" key="1">
    <citation type="submission" date="2018-11" db="EMBL/GenBank/DDBJ databases">
        <title>Genomic Encyclopedia of Type Strains, Phase IV (KMG-IV): sequencing the most valuable type-strain genomes for metagenomic binning, comparative biology and taxonomic classification.</title>
        <authorList>
            <person name="Goeker M."/>
        </authorList>
    </citation>
    <scope>NUCLEOTIDE SEQUENCE [LARGE SCALE GENOMIC DNA]</scope>
    <source>
        <strain evidence="13 14">DSM 16974</strain>
    </source>
</reference>
<gene>
    <name evidence="13" type="ORF">EDC38_1091</name>
</gene>
<evidence type="ECO:0000259" key="12">
    <source>
        <dbReference type="PROSITE" id="PS51379"/>
    </source>
</evidence>
<keyword evidence="10 11" id="KW-0003">3Fe-4S</keyword>
<sequence>MTFVVGENCIKCKHTDCVEVCPVDCFYEGPNFLVIHPDECIDCALCEPECPVDAIFSEDELPEGQEVFLELNAELAEVWPNITEKKDAPADAEEWDGVEGKLQYLER</sequence>
<evidence type="ECO:0000256" key="6">
    <source>
        <dbReference type="ARBA" id="ARBA00022737"/>
    </source>
</evidence>
<dbReference type="InterPro" id="IPR000813">
    <property type="entry name" value="7Fe_ferredoxin"/>
</dbReference>
<evidence type="ECO:0000256" key="4">
    <source>
        <dbReference type="ARBA" id="ARBA00022485"/>
    </source>
</evidence>
<evidence type="ECO:0000256" key="9">
    <source>
        <dbReference type="ARBA" id="ARBA00023014"/>
    </source>
</evidence>
<dbReference type="SUPFAM" id="SSF54862">
    <property type="entry name" value="4Fe-4S ferredoxins"/>
    <property type="match status" value="1"/>
</dbReference>
<evidence type="ECO:0000256" key="2">
    <source>
        <dbReference type="ARBA" id="ARBA00001966"/>
    </source>
</evidence>
<dbReference type="InterPro" id="IPR017900">
    <property type="entry name" value="4Fe4S_Fe_S_CS"/>
</dbReference>
<dbReference type="Gene3D" id="3.30.70.20">
    <property type="match status" value="1"/>
</dbReference>
<dbReference type="Pfam" id="PF11953">
    <property type="entry name" value="DUF3470"/>
    <property type="match status" value="1"/>
</dbReference>
<dbReference type="InterPro" id="IPR050294">
    <property type="entry name" value="RnfB_subfamily"/>
</dbReference>
<dbReference type="InterPro" id="IPR022569">
    <property type="entry name" value="Fd_C"/>
</dbReference>
<evidence type="ECO:0000256" key="3">
    <source>
        <dbReference type="ARBA" id="ARBA00022448"/>
    </source>
</evidence>
<dbReference type="AlphaFoldDB" id="A0A3N1NWC1"/>
<dbReference type="GO" id="GO:0051539">
    <property type="term" value="F:4 iron, 4 sulfur cluster binding"/>
    <property type="evidence" value="ECO:0007669"/>
    <property type="project" value="UniProtKB-KW"/>
</dbReference>
<feature type="domain" description="4Fe-4S ferredoxin-type" evidence="12">
    <location>
        <begin position="1"/>
        <end position="30"/>
    </location>
</feature>
<dbReference type="EMBL" id="RJUK01000001">
    <property type="protein sequence ID" value="ROQ20485.1"/>
    <property type="molecule type" value="Genomic_DNA"/>
</dbReference>
<evidence type="ECO:0000256" key="8">
    <source>
        <dbReference type="ARBA" id="ARBA00023004"/>
    </source>
</evidence>
<evidence type="ECO:0000313" key="14">
    <source>
        <dbReference type="Proteomes" id="UP000273643"/>
    </source>
</evidence>
<keyword evidence="7 11" id="KW-0249">Electron transport</keyword>
<comment type="cofactor">
    <cofactor evidence="1 11">
        <name>[3Fe-4S] cluster</name>
        <dbReference type="ChEBI" id="CHEBI:21137"/>
    </cofactor>
</comment>
<dbReference type="GO" id="GO:0009055">
    <property type="term" value="F:electron transfer activity"/>
    <property type="evidence" value="ECO:0007669"/>
    <property type="project" value="InterPro"/>
</dbReference>
<evidence type="ECO:0000256" key="1">
    <source>
        <dbReference type="ARBA" id="ARBA00001927"/>
    </source>
</evidence>
<name>A0A3N1NWC1_9GAMM</name>
<keyword evidence="3 11" id="KW-0813">Transport</keyword>
<dbReference type="InterPro" id="IPR054829">
    <property type="entry name" value="FdxA"/>
</dbReference>
<feature type="domain" description="4Fe-4S ferredoxin-type" evidence="12">
    <location>
        <begin position="31"/>
        <end position="60"/>
    </location>
</feature>
<protein>
    <recommendedName>
        <fullName evidence="11">Ferredoxin</fullName>
    </recommendedName>
</protein>
<dbReference type="NCBIfam" id="NF045490">
    <property type="entry name" value="FdxA_Protbact"/>
    <property type="match status" value="1"/>
</dbReference>
<accession>A0A3N1NWC1</accession>
<dbReference type="PROSITE" id="PS00198">
    <property type="entry name" value="4FE4S_FER_1"/>
    <property type="match status" value="1"/>
</dbReference>
<dbReference type="OrthoDB" id="9803397at2"/>
<proteinExistence type="predicted"/>
<dbReference type="Pfam" id="PF00037">
    <property type="entry name" value="Fer4"/>
    <property type="match status" value="1"/>
</dbReference>
<dbReference type="Proteomes" id="UP000273643">
    <property type="component" value="Unassembled WGS sequence"/>
</dbReference>
<dbReference type="GO" id="GO:0051538">
    <property type="term" value="F:3 iron, 4 sulfur cluster binding"/>
    <property type="evidence" value="ECO:0007669"/>
    <property type="project" value="UniProtKB-KW"/>
</dbReference>
<keyword evidence="5 11" id="KW-0479">Metal-binding</keyword>
<keyword evidence="6 11" id="KW-0677">Repeat</keyword>
<comment type="function">
    <text evidence="11">Ferredoxins are iron-sulfur proteins that transfer electrons in a wide variety of metabolic reactions.</text>
</comment>
<evidence type="ECO:0000313" key="13">
    <source>
        <dbReference type="EMBL" id="ROQ20485.1"/>
    </source>
</evidence>
<dbReference type="GO" id="GO:0046872">
    <property type="term" value="F:metal ion binding"/>
    <property type="evidence" value="ECO:0007669"/>
    <property type="project" value="UniProtKB-KW"/>
</dbReference>